<dbReference type="GeneID" id="7828912"/>
<accession>I7M122</accession>
<reference evidence="2" key="1">
    <citation type="journal article" date="2006" name="PLoS Biol.">
        <title>Macronuclear genome sequence of the ciliate Tetrahymena thermophila, a model eukaryote.</title>
        <authorList>
            <person name="Eisen J.A."/>
            <person name="Coyne R.S."/>
            <person name="Wu M."/>
            <person name="Wu D."/>
            <person name="Thiagarajan M."/>
            <person name="Wortman J.R."/>
            <person name="Badger J.H."/>
            <person name="Ren Q."/>
            <person name="Amedeo P."/>
            <person name="Jones K.M."/>
            <person name="Tallon L.J."/>
            <person name="Delcher A.L."/>
            <person name="Salzberg S.L."/>
            <person name="Silva J.C."/>
            <person name="Haas B.J."/>
            <person name="Majoros W.H."/>
            <person name="Farzad M."/>
            <person name="Carlton J.M."/>
            <person name="Smith R.K. Jr."/>
            <person name="Garg J."/>
            <person name="Pearlman R.E."/>
            <person name="Karrer K.M."/>
            <person name="Sun L."/>
            <person name="Manning G."/>
            <person name="Elde N.C."/>
            <person name="Turkewitz A.P."/>
            <person name="Asai D.J."/>
            <person name="Wilkes D.E."/>
            <person name="Wang Y."/>
            <person name="Cai H."/>
            <person name="Collins K."/>
            <person name="Stewart B.A."/>
            <person name="Lee S.R."/>
            <person name="Wilamowska K."/>
            <person name="Weinberg Z."/>
            <person name="Ruzzo W.L."/>
            <person name="Wloga D."/>
            <person name="Gaertig J."/>
            <person name="Frankel J."/>
            <person name="Tsao C.-C."/>
            <person name="Gorovsky M.A."/>
            <person name="Keeling P.J."/>
            <person name="Waller R.F."/>
            <person name="Patron N.J."/>
            <person name="Cherry J.M."/>
            <person name="Stover N.A."/>
            <person name="Krieger C.J."/>
            <person name="del Toro C."/>
            <person name="Ryder H.F."/>
            <person name="Williamson S.C."/>
            <person name="Barbeau R.A."/>
            <person name="Hamilton E.P."/>
            <person name="Orias E."/>
        </authorList>
    </citation>
    <scope>NUCLEOTIDE SEQUENCE [LARGE SCALE GENOMIC DNA]</scope>
    <source>
        <strain evidence="2">SB210</strain>
    </source>
</reference>
<dbReference type="KEGG" id="tet:TTHERM_00405480"/>
<name>I7M122_TETTS</name>
<proteinExistence type="predicted"/>
<sequence>MDSSNTTNQIGKKQIQESQELIIGYLENASIGQTVRYILDLVDFPYFEHKYTSTSTSTEWEKQNVSLDQTSQIFIT</sequence>
<dbReference type="EMBL" id="GG662719">
    <property type="protein sequence ID" value="EAR93879.1"/>
    <property type="molecule type" value="Genomic_DNA"/>
</dbReference>
<dbReference type="RefSeq" id="XP_001014124.1">
    <property type="nucleotide sequence ID" value="XM_001014124.1"/>
</dbReference>
<dbReference type="HOGENOM" id="CLU_2660031_0_0_1"/>
<protein>
    <submittedName>
        <fullName evidence="1">Glutathione S-transferase, amine-terminal domain protein</fullName>
    </submittedName>
</protein>
<evidence type="ECO:0000313" key="1">
    <source>
        <dbReference type="EMBL" id="EAR93879.1"/>
    </source>
</evidence>
<dbReference type="AlphaFoldDB" id="I7M122"/>
<dbReference type="Proteomes" id="UP000009168">
    <property type="component" value="Unassembled WGS sequence"/>
</dbReference>
<evidence type="ECO:0000313" key="2">
    <source>
        <dbReference type="Proteomes" id="UP000009168"/>
    </source>
</evidence>
<dbReference type="InParanoid" id="I7M122"/>
<gene>
    <name evidence="1" type="ORF">TTHERM_00405480</name>
</gene>
<keyword evidence="2" id="KW-1185">Reference proteome</keyword>
<organism evidence="1 2">
    <name type="scientific">Tetrahymena thermophila (strain SB210)</name>
    <dbReference type="NCBI Taxonomy" id="312017"/>
    <lineage>
        <taxon>Eukaryota</taxon>
        <taxon>Sar</taxon>
        <taxon>Alveolata</taxon>
        <taxon>Ciliophora</taxon>
        <taxon>Intramacronucleata</taxon>
        <taxon>Oligohymenophorea</taxon>
        <taxon>Hymenostomatida</taxon>
        <taxon>Tetrahymenina</taxon>
        <taxon>Tetrahymenidae</taxon>
        <taxon>Tetrahymena</taxon>
    </lineage>
</organism>